<reference evidence="10" key="3">
    <citation type="submission" date="2020-09" db="EMBL/GenBank/DDBJ databases">
        <authorList>
            <person name="Sun Q."/>
            <person name="Zhou Y."/>
        </authorList>
    </citation>
    <scope>NUCLEOTIDE SEQUENCE</scope>
    <source>
        <strain evidence="10">CGMCC 1.14984</strain>
    </source>
</reference>
<dbReference type="Proteomes" id="UP000621856">
    <property type="component" value="Unassembled WGS sequence"/>
</dbReference>
<comment type="caution">
    <text evidence="8">Lacks conserved residue(s) required for the propagation of feature annotation.</text>
</comment>
<keyword evidence="7 8" id="KW-0464">Manganese</keyword>
<evidence type="ECO:0000256" key="5">
    <source>
        <dbReference type="ARBA" id="ARBA00023065"/>
    </source>
</evidence>
<dbReference type="Proteomes" id="UP000818603">
    <property type="component" value="Unassembled WGS sequence"/>
</dbReference>
<evidence type="ECO:0000256" key="2">
    <source>
        <dbReference type="ARBA" id="ARBA00022475"/>
    </source>
</evidence>
<accession>A0A8J3A3D8</accession>
<evidence type="ECO:0000313" key="12">
    <source>
        <dbReference type="Proteomes" id="UP000621856"/>
    </source>
</evidence>
<dbReference type="AlphaFoldDB" id="A0A8J3A3D8"/>
<sequence length="189" mass="18637">MLGPLALILTSAGLSTDAFAASLARGVSARQASIAAALRTGALFGTTEGLMCLAGWALAAGFAGLVTAIDHWIALGLLVFIGIGMIRNGMGDAEADVEVFIRGASLRSTILTAIGTSIDSAAVGVAFAMSGTGAIAALVVGLASFTFSTAGFALGPFVGGRLGNYAEIAGGLILITIGLSIFISHMSGG</sequence>
<comment type="similarity">
    <text evidence="8">Belongs to the MntP (TC 9.B.29) family.</text>
</comment>
<keyword evidence="3 8" id="KW-0812">Transmembrane</keyword>
<keyword evidence="2 8" id="KW-1003">Cell membrane</keyword>
<keyword evidence="13" id="KW-1185">Reference proteome</keyword>
<dbReference type="HAMAP" id="MF_01521">
    <property type="entry name" value="MntP_pump"/>
    <property type="match status" value="1"/>
</dbReference>
<comment type="function">
    <text evidence="8">Probably functions as a manganese efflux pump.</text>
</comment>
<dbReference type="EMBL" id="BMGZ01000002">
    <property type="protein sequence ID" value="GGH99246.1"/>
    <property type="molecule type" value="Genomic_DNA"/>
</dbReference>
<comment type="subcellular location">
    <subcellularLocation>
        <location evidence="8">Cell membrane</location>
        <topology evidence="8">Multi-pass membrane protein</topology>
    </subcellularLocation>
</comment>
<organism evidence="10 12">
    <name type="scientific">Aquisalinus luteolus</name>
    <dbReference type="NCBI Taxonomy" id="1566827"/>
    <lineage>
        <taxon>Bacteria</taxon>
        <taxon>Pseudomonadati</taxon>
        <taxon>Pseudomonadota</taxon>
        <taxon>Alphaproteobacteria</taxon>
        <taxon>Parvularculales</taxon>
        <taxon>Parvularculaceae</taxon>
        <taxon>Aquisalinus</taxon>
    </lineage>
</organism>
<feature type="transmembrane region" description="Helical" evidence="8">
    <location>
        <begin position="110"/>
        <end position="129"/>
    </location>
</feature>
<keyword evidence="6 8" id="KW-0472">Membrane</keyword>
<evidence type="ECO:0000256" key="7">
    <source>
        <dbReference type="ARBA" id="ARBA00023211"/>
    </source>
</evidence>
<dbReference type="GO" id="GO:0005384">
    <property type="term" value="F:manganese ion transmembrane transporter activity"/>
    <property type="evidence" value="ECO:0007669"/>
    <property type="project" value="UniProtKB-UniRule"/>
</dbReference>
<dbReference type="InterPro" id="IPR003810">
    <property type="entry name" value="Mntp/YtaF"/>
</dbReference>
<evidence type="ECO:0000313" key="13">
    <source>
        <dbReference type="Proteomes" id="UP000818603"/>
    </source>
</evidence>
<dbReference type="Pfam" id="PF02659">
    <property type="entry name" value="Mntp"/>
    <property type="match status" value="1"/>
</dbReference>
<protein>
    <recommendedName>
        <fullName evidence="8">Putative manganese efflux pump MntP</fullName>
    </recommendedName>
</protein>
<feature type="transmembrane region" description="Helical" evidence="8">
    <location>
        <begin position="165"/>
        <end position="186"/>
    </location>
</feature>
<reference evidence="10" key="1">
    <citation type="journal article" date="2014" name="Int. J. Syst. Evol. Microbiol.">
        <title>Complete genome sequence of Corynebacterium casei LMG S-19264T (=DSM 44701T), isolated from a smear-ripened cheese.</title>
        <authorList>
            <consortium name="US DOE Joint Genome Institute (JGI-PGF)"/>
            <person name="Walter F."/>
            <person name="Albersmeier A."/>
            <person name="Kalinowski J."/>
            <person name="Ruckert C."/>
        </authorList>
    </citation>
    <scope>NUCLEOTIDE SEQUENCE</scope>
    <source>
        <strain evidence="10">CGMCC 1.14984</strain>
    </source>
</reference>
<name>A0A8J3A3D8_9PROT</name>
<evidence type="ECO:0000256" key="1">
    <source>
        <dbReference type="ARBA" id="ARBA00022448"/>
    </source>
</evidence>
<feature type="chain" id="PRO_5035295525" description="Putative manganese efflux pump MntP" evidence="9">
    <location>
        <begin position="21"/>
        <end position="189"/>
    </location>
</feature>
<dbReference type="InterPro" id="IPR022929">
    <property type="entry name" value="Put_MntP"/>
</dbReference>
<evidence type="ECO:0000256" key="3">
    <source>
        <dbReference type="ARBA" id="ARBA00022692"/>
    </source>
</evidence>
<evidence type="ECO:0000256" key="8">
    <source>
        <dbReference type="HAMAP-Rule" id="MF_01521"/>
    </source>
</evidence>
<evidence type="ECO:0000313" key="10">
    <source>
        <dbReference type="EMBL" id="GGH99246.1"/>
    </source>
</evidence>
<comment type="caution">
    <text evidence="10">The sequence shown here is derived from an EMBL/GenBank/DDBJ whole genome shotgun (WGS) entry which is preliminary data.</text>
</comment>
<reference evidence="11 13" key="2">
    <citation type="submission" date="2020-02" db="EMBL/GenBank/DDBJ databases">
        <title>Genome sequence of Parvularcula flava strain NH6-79.</title>
        <authorList>
            <person name="Abdul Karim M.H."/>
            <person name="Lam M.Q."/>
            <person name="Chen S.J."/>
            <person name="Yahya A."/>
            <person name="Shahir S."/>
            <person name="Shamsir M.S."/>
            <person name="Chong C.S."/>
        </authorList>
    </citation>
    <scope>NUCLEOTIDE SEQUENCE [LARGE SCALE GENOMIC DNA]</scope>
    <source>
        <strain evidence="11 13">NH6-79</strain>
    </source>
</reference>
<proteinExistence type="inferred from homology"/>
<keyword evidence="5 8" id="KW-0406">Ion transport</keyword>
<evidence type="ECO:0000256" key="9">
    <source>
        <dbReference type="SAM" id="SignalP"/>
    </source>
</evidence>
<gene>
    <name evidence="8" type="primary">mntP</name>
    <name evidence="11" type="ORF">FF098_012325</name>
    <name evidence="10" type="ORF">GCM10011355_24750</name>
</gene>
<dbReference type="EMBL" id="VCJR02000002">
    <property type="protein sequence ID" value="NHK28697.1"/>
    <property type="molecule type" value="Genomic_DNA"/>
</dbReference>
<feature type="transmembrane region" description="Helical" evidence="8">
    <location>
        <begin position="135"/>
        <end position="158"/>
    </location>
</feature>
<dbReference type="PANTHER" id="PTHR35529">
    <property type="entry name" value="MANGANESE EFFLUX PUMP MNTP-RELATED"/>
    <property type="match status" value="1"/>
</dbReference>
<keyword evidence="1 8" id="KW-0813">Transport</keyword>
<evidence type="ECO:0000256" key="4">
    <source>
        <dbReference type="ARBA" id="ARBA00022989"/>
    </source>
</evidence>
<evidence type="ECO:0000256" key="6">
    <source>
        <dbReference type="ARBA" id="ARBA00023136"/>
    </source>
</evidence>
<dbReference type="RefSeq" id="WP_155140920.1">
    <property type="nucleotide sequence ID" value="NZ_BMGZ01000002.1"/>
</dbReference>
<keyword evidence="9" id="KW-0732">Signal</keyword>
<feature type="signal peptide" evidence="9">
    <location>
        <begin position="1"/>
        <end position="20"/>
    </location>
</feature>
<dbReference type="PANTHER" id="PTHR35529:SF1">
    <property type="entry name" value="MANGANESE EFFLUX PUMP MNTP-RELATED"/>
    <property type="match status" value="1"/>
</dbReference>
<evidence type="ECO:0000313" key="11">
    <source>
        <dbReference type="EMBL" id="NHK28697.1"/>
    </source>
</evidence>
<keyword evidence="4 8" id="KW-1133">Transmembrane helix</keyword>
<dbReference type="GO" id="GO:0005886">
    <property type="term" value="C:plasma membrane"/>
    <property type="evidence" value="ECO:0007669"/>
    <property type="project" value="UniProtKB-SubCell"/>
</dbReference>